<name>A0ACB9PIA5_BAUVA</name>
<sequence>MAFFDLKTLNSSVRGLSSLPPNPNSITSFKQPPRRYTSTALPVVSSSTQTPNPTSYLLMANDNHHVTIPNANEPTKPLVACANELATLNKPLDHEDLIEKIHDGLDDDYQPIVDAINGRDTPISFDELHEKLINKELSLWPLSTAAFPHPTSANPTNTRFSNRATYPQWSWSPHRHSTPHQSAINYPPINRARSQPRPYLGWCQGCRQQGHTILQCSLFRVLPSTPLSTPGLRPPQHGNLVHRHICNPGLILLQRLCLRLLPGSLILVPRTMSPPI</sequence>
<organism evidence="1 2">
    <name type="scientific">Bauhinia variegata</name>
    <name type="common">Purple orchid tree</name>
    <name type="synonym">Phanera variegata</name>
    <dbReference type="NCBI Taxonomy" id="167791"/>
    <lineage>
        <taxon>Eukaryota</taxon>
        <taxon>Viridiplantae</taxon>
        <taxon>Streptophyta</taxon>
        <taxon>Embryophyta</taxon>
        <taxon>Tracheophyta</taxon>
        <taxon>Spermatophyta</taxon>
        <taxon>Magnoliopsida</taxon>
        <taxon>eudicotyledons</taxon>
        <taxon>Gunneridae</taxon>
        <taxon>Pentapetalae</taxon>
        <taxon>rosids</taxon>
        <taxon>fabids</taxon>
        <taxon>Fabales</taxon>
        <taxon>Fabaceae</taxon>
        <taxon>Cercidoideae</taxon>
        <taxon>Cercideae</taxon>
        <taxon>Bauhiniinae</taxon>
        <taxon>Bauhinia</taxon>
    </lineage>
</organism>
<keyword evidence="2" id="KW-1185">Reference proteome</keyword>
<reference evidence="1 2" key="1">
    <citation type="journal article" date="2022" name="DNA Res.">
        <title>Chromosomal-level genome assembly of the orchid tree Bauhinia variegata (Leguminosae; Cercidoideae) supports the allotetraploid origin hypothesis of Bauhinia.</title>
        <authorList>
            <person name="Zhong Y."/>
            <person name="Chen Y."/>
            <person name="Zheng D."/>
            <person name="Pang J."/>
            <person name="Liu Y."/>
            <person name="Luo S."/>
            <person name="Meng S."/>
            <person name="Qian L."/>
            <person name="Wei D."/>
            <person name="Dai S."/>
            <person name="Zhou R."/>
        </authorList>
    </citation>
    <scope>NUCLEOTIDE SEQUENCE [LARGE SCALE GENOMIC DNA]</scope>
    <source>
        <strain evidence="1">BV-YZ2020</strain>
    </source>
</reference>
<accession>A0ACB9PIA5</accession>
<gene>
    <name evidence="1" type="ORF">L6164_008574</name>
</gene>
<dbReference type="EMBL" id="CM039429">
    <property type="protein sequence ID" value="KAI4347792.1"/>
    <property type="molecule type" value="Genomic_DNA"/>
</dbReference>
<proteinExistence type="predicted"/>
<comment type="caution">
    <text evidence="1">The sequence shown here is derived from an EMBL/GenBank/DDBJ whole genome shotgun (WGS) entry which is preliminary data.</text>
</comment>
<dbReference type="Proteomes" id="UP000828941">
    <property type="component" value="Chromosome 4"/>
</dbReference>
<protein>
    <submittedName>
        <fullName evidence="1">Uncharacterized protein</fullName>
    </submittedName>
</protein>
<evidence type="ECO:0000313" key="1">
    <source>
        <dbReference type="EMBL" id="KAI4347792.1"/>
    </source>
</evidence>
<evidence type="ECO:0000313" key="2">
    <source>
        <dbReference type="Proteomes" id="UP000828941"/>
    </source>
</evidence>